<name>F4XIZ4_9CYAN</name>
<sequence length="150" mass="17722">MGALRYSDKKRFVDFLKKSNSQTFYEVLKTFYKELENEWMEAGNQLEDFANKGPKIVIILDNASFHKKAEYIHKIEEDMPNIYLEYLPEYSPDYNLIELVWHSAKEYIANRVFKSIEELECLLNHLLNEGGLIIKWVRKIKNKGNAVITV</sequence>
<evidence type="ECO:0000313" key="9">
    <source>
        <dbReference type="EMBL" id="EGJ33906.1"/>
    </source>
</evidence>
<dbReference type="GO" id="GO:0003676">
    <property type="term" value="F:nucleic acid binding"/>
    <property type="evidence" value="ECO:0007669"/>
    <property type="project" value="InterPro"/>
</dbReference>
<dbReference type="Gene3D" id="3.30.420.10">
    <property type="entry name" value="Ribonuclease H-like superfamily/Ribonuclease H"/>
    <property type="match status" value="1"/>
</dbReference>
<accession>F4XIZ4</accession>
<dbReference type="EMBL" id="GL890829">
    <property type="protein sequence ID" value="EGJ34624.1"/>
    <property type="molecule type" value="Genomic_DNA"/>
</dbReference>
<protein>
    <recommendedName>
        <fullName evidence="1">Tc1-like transposase DDE domain-containing protein</fullName>
    </recommendedName>
</protein>
<dbReference type="EMBL" id="GL890840">
    <property type="protein sequence ID" value="EGJ33883.1"/>
    <property type="molecule type" value="Genomic_DNA"/>
</dbReference>
<evidence type="ECO:0000313" key="12">
    <source>
        <dbReference type="Proteomes" id="UP000003959"/>
    </source>
</evidence>
<dbReference type="EMBL" id="GL890940">
    <property type="protein sequence ID" value="EGJ31258.1"/>
    <property type="molecule type" value="Genomic_DNA"/>
</dbReference>
<dbReference type="eggNOG" id="COG3335">
    <property type="taxonomic scope" value="Bacteria"/>
</dbReference>
<gene>
    <name evidence="11" type="ORF">LYNGBM3L_04540</name>
    <name evidence="10" type="ORF">LYNGBM3L_13910</name>
    <name evidence="6" type="ORF">LYNGBM3L_17240</name>
    <name evidence="5" type="ORF">LYNGBM3L_17580</name>
    <name evidence="8" type="ORF">LYNGBM3L_19930</name>
    <name evidence="9" type="ORF">LYNGBM3L_22310</name>
    <name evidence="7" type="ORF">LYNGBM3L_37320</name>
    <name evidence="4" type="ORF">LYNGBM3L_41290</name>
    <name evidence="3" type="ORF">LYNGBM3L_68780</name>
    <name evidence="2" type="ORF">LYNGBM3L_73750</name>
</gene>
<dbReference type="HOGENOM" id="CLU_1873048_0_0_3"/>
<evidence type="ECO:0000313" key="6">
    <source>
        <dbReference type="EMBL" id="EGJ32483.1"/>
    </source>
</evidence>
<dbReference type="Pfam" id="PF13358">
    <property type="entry name" value="DDE_3"/>
    <property type="match status" value="1"/>
</dbReference>
<dbReference type="InterPro" id="IPR036397">
    <property type="entry name" value="RNaseH_sf"/>
</dbReference>
<proteinExistence type="predicted"/>
<dbReference type="EMBL" id="GL890974">
    <property type="protein sequence ID" value="EGJ28503.1"/>
    <property type="molecule type" value="Genomic_DNA"/>
</dbReference>
<dbReference type="EMBL" id="GL890921">
    <property type="protein sequence ID" value="EGJ32483.1"/>
    <property type="molecule type" value="Genomic_DNA"/>
</dbReference>
<evidence type="ECO:0000313" key="11">
    <source>
        <dbReference type="EMBL" id="EGJ35451.1"/>
    </source>
</evidence>
<dbReference type="InterPro" id="IPR038717">
    <property type="entry name" value="Tc1-like_DDE_dom"/>
</dbReference>
<evidence type="ECO:0000259" key="1">
    <source>
        <dbReference type="Pfam" id="PF13358"/>
    </source>
</evidence>
<evidence type="ECO:0000313" key="7">
    <source>
        <dbReference type="EMBL" id="EGJ33353.1"/>
    </source>
</evidence>
<evidence type="ECO:0000313" key="3">
    <source>
        <dbReference type="EMBL" id="EGJ28993.1"/>
    </source>
</evidence>
<evidence type="ECO:0000313" key="2">
    <source>
        <dbReference type="EMBL" id="EGJ28503.1"/>
    </source>
</evidence>
<keyword evidence="12" id="KW-1185">Reference proteome</keyword>
<dbReference type="EMBL" id="GL890922">
    <property type="protein sequence ID" value="EGJ32457.1"/>
    <property type="molecule type" value="Genomic_DNA"/>
</dbReference>
<reference evidence="11" key="2">
    <citation type="journal article" date="2011" name="Proc. Natl. Acad. Sci. U.S.A.">
        <title>Genomic insights into the physiology and ecology of the marine filamentous cyanobacterium Lyngbya majuscula.</title>
        <authorList>
            <person name="Jones A.C."/>
            <person name="Monroe E.A."/>
            <person name="Podell S."/>
            <person name="Hess W.R."/>
            <person name="Klages S."/>
            <person name="Esquenazi E."/>
            <person name="Niessen S."/>
            <person name="Hoover H."/>
            <person name="Rothmann M."/>
            <person name="Lasken R.S."/>
            <person name="Yates J.R.III."/>
            <person name="Reinhardt R."/>
            <person name="Kube M."/>
            <person name="Burkart M.D."/>
            <person name="Allen E.E."/>
            <person name="Dorrestein P.C."/>
            <person name="Gerwick W.H."/>
            <person name="Gerwick L."/>
        </authorList>
    </citation>
    <scope>NUCLEOTIDE SEQUENCE</scope>
    <source>
        <strain evidence="11">3L</strain>
    </source>
</reference>
<reference evidence="5 12" key="1">
    <citation type="journal article" date="2011" name="Proc. Natl. Acad. Sci. U.S.A.">
        <title>Genomic insights into the physiology and ecology of the marine filamentous cyanobacterium Lyngbya majuscula.</title>
        <authorList>
            <person name="Jones A.C."/>
            <person name="Monroe E.A."/>
            <person name="Podell S."/>
            <person name="Hess W.R."/>
            <person name="Klages S."/>
            <person name="Esquenazi E."/>
            <person name="Niessen S."/>
            <person name="Hoover H."/>
            <person name="Rothmann M."/>
            <person name="Lasken R.S."/>
            <person name="Yates J.R.III."/>
            <person name="Reinhardt R."/>
            <person name="Kube M."/>
            <person name="Burkart M.D."/>
            <person name="Allen E.E."/>
            <person name="Dorrestein P.C."/>
            <person name="Gerwick W.H."/>
            <person name="Gerwick L."/>
        </authorList>
    </citation>
    <scope>NUCLEOTIDE SEQUENCE [LARGE SCALE GENOMIC DNA]</scope>
    <source>
        <strain evidence="5 12">3L</strain>
    </source>
</reference>
<dbReference type="EMBL" id="GL890820">
    <property type="protein sequence ID" value="EGJ35451.1"/>
    <property type="molecule type" value="Genomic_DNA"/>
</dbReference>
<dbReference type="EMBL" id="GL890971">
    <property type="protein sequence ID" value="EGJ28993.1"/>
    <property type="molecule type" value="Genomic_DNA"/>
</dbReference>
<dbReference type="EMBL" id="GL890840">
    <property type="protein sequence ID" value="EGJ33906.1"/>
    <property type="molecule type" value="Genomic_DNA"/>
</dbReference>
<evidence type="ECO:0000313" key="10">
    <source>
        <dbReference type="EMBL" id="EGJ34624.1"/>
    </source>
</evidence>
<organism evidence="11 12">
    <name type="scientific">Moorena producens 3L</name>
    <dbReference type="NCBI Taxonomy" id="489825"/>
    <lineage>
        <taxon>Bacteria</taxon>
        <taxon>Bacillati</taxon>
        <taxon>Cyanobacteriota</taxon>
        <taxon>Cyanophyceae</taxon>
        <taxon>Coleofasciculales</taxon>
        <taxon>Coleofasciculaceae</taxon>
        <taxon>Moorena</taxon>
    </lineage>
</organism>
<evidence type="ECO:0000313" key="8">
    <source>
        <dbReference type="EMBL" id="EGJ33883.1"/>
    </source>
</evidence>
<dbReference type="AlphaFoldDB" id="F4XIZ4"/>
<evidence type="ECO:0000313" key="5">
    <source>
        <dbReference type="EMBL" id="EGJ32457.1"/>
    </source>
</evidence>
<dbReference type="Proteomes" id="UP000003959">
    <property type="component" value="Unassembled WGS sequence"/>
</dbReference>
<feature type="domain" description="Tc1-like transposase DDE" evidence="1">
    <location>
        <begin position="1"/>
        <end position="119"/>
    </location>
</feature>
<dbReference type="EMBL" id="GL890851">
    <property type="protein sequence ID" value="EGJ33353.1"/>
    <property type="molecule type" value="Genomic_DNA"/>
</dbReference>
<evidence type="ECO:0000313" key="4">
    <source>
        <dbReference type="EMBL" id="EGJ31258.1"/>
    </source>
</evidence>